<dbReference type="InterPro" id="IPR011009">
    <property type="entry name" value="Kinase-like_dom_sf"/>
</dbReference>
<feature type="compositionally biased region" description="Basic and acidic residues" evidence="1">
    <location>
        <begin position="347"/>
        <end position="357"/>
    </location>
</feature>
<feature type="region of interest" description="Disordered" evidence="1">
    <location>
        <begin position="440"/>
        <end position="512"/>
    </location>
</feature>
<proteinExistence type="predicted"/>
<gene>
    <name evidence="3" type="ORF">BOTBODRAFT_51699</name>
</gene>
<dbReference type="InterPro" id="IPR000719">
    <property type="entry name" value="Prot_kinase_dom"/>
</dbReference>
<dbReference type="PROSITE" id="PS00109">
    <property type="entry name" value="PROTEIN_KINASE_TYR"/>
    <property type="match status" value="1"/>
</dbReference>
<keyword evidence="4" id="KW-1185">Reference proteome</keyword>
<evidence type="ECO:0000256" key="1">
    <source>
        <dbReference type="SAM" id="MobiDB-lite"/>
    </source>
</evidence>
<name>A0A067N547_BOTB1</name>
<accession>A0A067N547</accession>
<dbReference type="HOGENOM" id="CLU_004236_0_0_1"/>
<evidence type="ECO:0000313" key="4">
    <source>
        <dbReference type="Proteomes" id="UP000027195"/>
    </source>
</evidence>
<feature type="region of interest" description="Disordered" evidence="1">
    <location>
        <begin position="311"/>
        <end position="359"/>
    </location>
</feature>
<organism evidence="3 4">
    <name type="scientific">Botryobasidium botryosum (strain FD-172 SS1)</name>
    <dbReference type="NCBI Taxonomy" id="930990"/>
    <lineage>
        <taxon>Eukaryota</taxon>
        <taxon>Fungi</taxon>
        <taxon>Dikarya</taxon>
        <taxon>Basidiomycota</taxon>
        <taxon>Agaricomycotina</taxon>
        <taxon>Agaricomycetes</taxon>
        <taxon>Cantharellales</taxon>
        <taxon>Botryobasidiaceae</taxon>
        <taxon>Botryobasidium</taxon>
    </lineage>
</organism>
<dbReference type="Proteomes" id="UP000027195">
    <property type="component" value="Unassembled WGS sequence"/>
</dbReference>
<dbReference type="SUPFAM" id="SSF56112">
    <property type="entry name" value="Protein kinase-like (PK-like)"/>
    <property type="match status" value="1"/>
</dbReference>
<dbReference type="AlphaFoldDB" id="A0A067N547"/>
<dbReference type="PROSITE" id="PS50011">
    <property type="entry name" value="PROTEIN_KINASE_DOM"/>
    <property type="match status" value="1"/>
</dbReference>
<dbReference type="InParanoid" id="A0A067N547"/>
<feature type="domain" description="Protein kinase" evidence="2">
    <location>
        <begin position="583"/>
        <end position="750"/>
    </location>
</feature>
<evidence type="ECO:0000313" key="3">
    <source>
        <dbReference type="EMBL" id="KDQ19252.1"/>
    </source>
</evidence>
<dbReference type="PANTHER" id="PTHR37171">
    <property type="entry name" value="SERINE/THREONINE-PROTEIN KINASE YRZF-RELATED"/>
    <property type="match status" value="1"/>
</dbReference>
<dbReference type="OrthoDB" id="2521594at2759"/>
<sequence length="750" mass="82661">MDVLPSISEIAREQLELLFGWRPRRLTLHQIGAPASTQPPSCLAFYDRHLARHLQLTKIHVLPYITKKLSERVDTTLHSINERQIPLDVQGLAYLRRARDQRDDTQMGTIANELSLVNAYQRTTAEYICPAASMLLLHPRVTAGWAQILLWEIDSTGSLHTTPSGRLKVVPQIAGVRMTELLNEAPPPPERTAACDIIQNLDDTASLSHFMKHLRTIAIWEWKWLPVTSYTVAQKVLRLQRFNAFPWKICPNEVGICHTHMTTSSLGPDDDTLISSLENISAISLHPLNDIPESSLASTVAAKSVAAQGRMEGLVDSKQPASHESAAVFESPSAAGGMKGKHGHGNGSREKYTHHDEEDQARDWVQQAWYEAVKEDATFLILHSGNHEMIAIRHRKSQTLFISDIIEPSTFSGYGKLEIGLYITALQDAFSRAKVLEENAQETGKNGGGGRGSDRDRGGGDNCEGEDGDGSAHNERPSKRVRGERADGGNKTGLQEPLDYPNKAPQRGTLRGNDVDDALRLVGLRDTLAVFLRYGIYDSVSPACFSRTHPSLCSGASTALPEPHPLQPSPGKMSYEPDKYVTLALVSEYDSCAIGAVHDAVLEVGVGNGEYQMRDAVFKLAFDEDQKARLLNEYKIYRRMAAKDVCEVPAVLGVYQEIEGGPLAMVMTHEGMSLHDRRRHVLPAERAAFIQALGRIHAAGVLHKDVRARNLVINDAGKVAIIDFDQATLRPSAAAKAREMARLKSVLDLV</sequence>
<evidence type="ECO:0000259" key="2">
    <source>
        <dbReference type="PROSITE" id="PS50011"/>
    </source>
</evidence>
<protein>
    <recommendedName>
        <fullName evidence="2">Protein kinase domain-containing protein</fullName>
    </recommendedName>
</protein>
<dbReference type="GO" id="GO:0004672">
    <property type="term" value="F:protein kinase activity"/>
    <property type="evidence" value="ECO:0007669"/>
    <property type="project" value="InterPro"/>
</dbReference>
<dbReference type="InterPro" id="IPR008266">
    <property type="entry name" value="Tyr_kinase_AS"/>
</dbReference>
<dbReference type="InterPro" id="IPR052396">
    <property type="entry name" value="Meiotic_Drive_Suppr_Kinase"/>
</dbReference>
<reference evidence="4" key="1">
    <citation type="journal article" date="2014" name="Proc. Natl. Acad. Sci. U.S.A.">
        <title>Extensive sampling of basidiomycete genomes demonstrates inadequacy of the white-rot/brown-rot paradigm for wood decay fungi.</title>
        <authorList>
            <person name="Riley R."/>
            <person name="Salamov A.A."/>
            <person name="Brown D.W."/>
            <person name="Nagy L.G."/>
            <person name="Floudas D."/>
            <person name="Held B.W."/>
            <person name="Levasseur A."/>
            <person name="Lombard V."/>
            <person name="Morin E."/>
            <person name="Otillar R."/>
            <person name="Lindquist E.A."/>
            <person name="Sun H."/>
            <person name="LaButti K.M."/>
            <person name="Schmutz J."/>
            <person name="Jabbour D."/>
            <person name="Luo H."/>
            <person name="Baker S.E."/>
            <person name="Pisabarro A.G."/>
            <person name="Walton J.D."/>
            <person name="Blanchette R.A."/>
            <person name="Henrissat B."/>
            <person name="Martin F."/>
            <person name="Cullen D."/>
            <person name="Hibbett D.S."/>
            <person name="Grigoriev I.V."/>
        </authorList>
    </citation>
    <scope>NUCLEOTIDE SEQUENCE [LARGE SCALE GENOMIC DNA]</scope>
    <source>
        <strain evidence="4">FD-172 SS1</strain>
    </source>
</reference>
<dbReference type="Gene3D" id="1.10.510.10">
    <property type="entry name" value="Transferase(Phosphotransferase) domain 1"/>
    <property type="match status" value="1"/>
</dbReference>
<dbReference type="EMBL" id="KL198019">
    <property type="protein sequence ID" value="KDQ19252.1"/>
    <property type="molecule type" value="Genomic_DNA"/>
</dbReference>
<feature type="compositionally biased region" description="Basic and acidic residues" evidence="1">
    <location>
        <begin position="470"/>
        <end position="488"/>
    </location>
</feature>
<dbReference type="PANTHER" id="PTHR37171:SF1">
    <property type="entry name" value="SERINE_THREONINE-PROTEIN KINASE YRZF-RELATED"/>
    <property type="match status" value="1"/>
</dbReference>
<dbReference type="GO" id="GO:0005524">
    <property type="term" value="F:ATP binding"/>
    <property type="evidence" value="ECO:0007669"/>
    <property type="project" value="InterPro"/>
</dbReference>